<sequence length="360" mass="39864">MADAPVIAPIVSGPFECRGDGLLYGGIKCEHPKTLKYLLAPTNSSKVVATRDRDHSRMWWKAQCVHYGLPSPPYSTISTYRACLERSLRRRGSFTRPQQLIDLEMELNATFRRLNPGVCDGASSSEQRESESANAQRKPPSTHIPTNSGSTSQIKDSKKRKADATYRVNITQPCGGEVSIPVPMKRARVDASAPFAHKSRHHPPIASKISGGNQNVRRGIPGGFSGKYELDCGFGSNSRTREKPKLYVTMLESGWFQAALLLPGFFECLIRPRTDVTVAINGYLRFEWCGWNEQAGEIVPPSAKNIGWLKIYHTEGRVKGAIQTPLGPYLIQGPRVKSGSHVIQEKWEDYTGHTYSHVGG</sequence>
<proteinExistence type="predicted"/>
<evidence type="ECO:0000313" key="3">
    <source>
        <dbReference type="Proteomes" id="UP000663846"/>
    </source>
</evidence>
<reference evidence="2" key="1">
    <citation type="submission" date="2021-01" db="EMBL/GenBank/DDBJ databases">
        <authorList>
            <person name="Kaushik A."/>
        </authorList>
    </citation>
    <scope>NUCLEOTIDE SEQUENCE</scope>
    <source>
        <strain evidence="2">AG1-1C</strain>
    </source>
</reference>
<feature type="region of interest" description="Disordered" evidence="1">
    <location>
        <begin position="195"/>
        <end position="216"/>
    </location>
</feature>
<gene>
    <name evidence="2" type="ORF">RDB_LOCUS92963</name>
</gene>
<evidence type="ECO:0000256" key="1">
    <source>
        <dbReference type="SAM" id="MobiDB-lite"/>
    </source>
</evidence>
<dbReference type="EMBL" id="CAJMWS010000323">
    <property type="protein sequence ID" value="CAE6423626.1"/>
    <property type="molecule type" value="Genomic_DNA"/>
</dbReference>
<name>A0A8H2XCV7_9AGAM</name>
<dbReference type="AlphaFoldDB" id="A0A8H2XCV7"/>
<protein>
    <submittedName>
        <fullName evidence="2">Uncharacterized protein</fullName>
    </submittedName>
</protein>
<dbReference type="Proteomes" id="UP000663846">
    <property type="component" value="Unassembled WGS sequence"/>
</dbReference>
<organism evidence="2 3">
    <name type="scientific">Rhizoctonia solani</name>
    <dbReference type="NCBI Taxonomy" id="456999"/>
    <lineage>
        <taxon>Eukaryota</taxon>
        <taxon>Fungi</taxon>
        <taxon>Dikarya</taxon>
        <taxon>Basidiomycota</taxon>
        <taxon>Agaricomycotina</taxon>
        <taxon>Agaricomycetes</taxon>
        <taxon>Cantharellales</taxon>
        <taxon>Ceratobasidiaceae</taxon>
        <taxon>Rhizoctonia</taxon>
    </lineage>
</organism>
<evidence type="ECO:0000313" key="2">
    <source>
        <dbReference type="EMBL" id="CAE6423626.1"/>
    </source>
</evidence>
<comment type="caution">
    <text evidence="2">The sequence shown here is derived from an EMBL/GenBank/DDBJ whole genome shotgun (WGS) entry which is preliminary data.</text>
</comment>
<feature type="region of interest" description="Disordered" evidence="1">
    <location>
        <begin position="118"/>
        <end position="162"/>
    </location>
</feature>
<feature type="compositionally biased region" description="Polar residues" evidence="1">
    <location>
        <begin position="143"/>
        <end position="154"/>
    </location>
</feature>
<accession>A0A8H2XCV7</accession>